<evidence type="ECO:0000313" key="3">
    <source>
        <dbReference type="Ensembl" id="ENSCINP00000018591.3"/>
    </source>
</evidence>
<evidence type="ECO:0000313" key="4">
    <source>
        <dbReference type="Proteomes" id="UP000008144"/>
    </source>
</evidence>
<feature type="domain" description="Cupin-like" evidence="2">
    <location>
        <begin position="58"/>
        <end position="200"/>
    </location>
</feature>
<reference evidence="3" key="3">
    <citation type="submission" date="2025-08" db="UniProtKB">
        <authorList>
            <consortium name="Ensembl"/>
        </authorList>
    </citation>
    <scope>IDENTIFICATION</scope>
</reference>
<dbReference type="EMBL" id="EAAA01002209">
    <property type="status" value="NOT_ANNOTATED_CDS"/>
    <property type="molecule type" value="Genomic_DNA"/>
</dbReference>
<protein>
    <recommendedName>
        <fullName evidence="2">Cupin-like domain-containing protein</fullName>
    </recommendedName>
</protein>
<dbReference type="PANTHER" id="PTHR12461">
    <property type="entry name" value="HYPOXIA-INDUCIBLE FACTOR 1 ALPHA INHIBITOR-RELATED"/>
    <property type="match status" value="1"/>
</dbReference>
<feature type="signal peptide" evidence="1">
    <location>
        <begin position="1"/>
        <end position="20"/>
    </location>
</feature>
<reference evidence="3" key="2">
    <citation type="journal article" date="2008" name="Genome Biol.">
        <title>Improved genome assembly and evidence-based global gene model set for the chordate Ciona intestinalis: new insight into intron and operon populations.</title>
        <authorList>
            <person name="Satou Y."/>
            <person name="Mineta K."/>
            <person name="Ogasawara M."/>
            <person name="Sasakura Y."/>
            <person name="Shoguchi E."/>
            <person name="Ueno K."/>
            <person name="Yamada L."/>
            <person name="Matsumoto J."/>
            <person name="Wasserscheid J."/>
            <person name="Dewar K."/>
            <person name="Wiley G.B."/>
            <person name="Macmil S.L."/>
            <person name="Roe B.A."/>
            <person name="Zeller R.W."/>
            <person name="Hastings K.E."/>
            <person name="Lemaire P."/>
            <person name="Lindquist E."/>
            <person name="Endo T."/>
            <person name="Hotta K."/>
            <person name="Inaba K."/>
        </authorList>
    </citation>
    <scope>NUCLEOTIDE SEQUENCE [LARGE SCALE GENOMIC DNA]</scope>
    <source>
        <strain evidence="3">wild type</strain>
    </source>
</reference>
<evidence type="ECO:0000259" key="2">
    <source>
        <dbReference type="Pfam" id="PF13621"/>
    </source>
</evidence>
<keyword evidence="4" id="KW-1185">Reference proteome</keyword>
<dbReference type="Pfam" id="PF13621">
    <property type="entry name" value="Cupin_8"/>
    <property type="match status" value="1"/>
</dbReference>
<dbReference type="InterPro" id="IPR041667">
    <property type="entry name" value="Cupin_8"/>
</dbReference>
<keyword evidence="1" id="KW-0732">Signal</keyword>
<evidence type="ECO:0000256" key="1">
    <source>
        <dbReference type="SAM" id="SignalP"/>
    </source>
</evidence>
<dbReference type="EMBL" id="EAAA01002210">
    <property type="status" value="NOT_ANNOTATED_CDS"/>
    <property type="molecule type" value="Genomic_DNA"/>
</dbReference>
<dbReference type="Proteomes" id="UP000008144">
    <property type="component" value="Chromosome 5"/>
</dbReference>
<dbReference type="OMA" id="YMDSTIC"/>
<feature type="chain" id="PRO_5003353959" description="Cupin-like domain-containing protein" evidence="1">
    <location>
        <begin position="21"/>
        <end position="201"/>
    </location>
</feature>
<dbReference type="InParanoid" id="F7BB64"/>
<dbReference type="SUPFAM" id="SSF51197">
    <property type="entry name" value="Clavaminate synthase-like"/>
    <property type="match status" value="1"/>
</dbReference>
<reference evidence="3" key="4">
    <citation type="submission" date="2025-09" db="UniProtKB">
        <authorList>
            <consortium name="Ensembl"/>
        </authorList>
    </citation>
    <scope>IDENTIFICATION</scope>
</reference>
<dbReference type="GeneTree" id="ENSGT00940000165506"/>
<dbReference type="PANTHER" id="PTHR12461:SF42">
    <property type="entry name" value="JMJC DOMAIN-CONTAINING PROTEIN"/>
    <property type="match status" value="1"/>
</dbReference>
<accession>F7BB64</accession>
<organism evidence="3 4">
    <name type="scientific">Ciona intestinalis</name>
    <name type="common">Transparent sea squirt</name>
    <name type="synonym">Ascidia intestinalis</name>
    <dbReference type="NCBI Taxonomy" id="7719"/>
    <lineage>
        <taxon>Eukaryota</taxon>
        <taxon>Metazoa</taxon>
        <taxon>Chordata</taxon>
        <taxon>Tunicata</taxon>
        <taxon>Ascidiacea</taxon>
        <taxon>Phlebobranchia</taxon>
        <taxon>Cionidae</taxon>
        <taxon>Ciona</taxon>
    </lineage>
</organism>
<name>F7BB64_CIOIN</name>
<proteinExistence type="predicted"/>
<dbReference type="Gene3D" id="2.60.120.650">
    <property type="entry name" value="Cupin"/>
    <property type="match status" value="1"/>
</dbReference>
<dbReference type="AlphaFoldDB" id="F7BB64"/>
<dbReference type="HOGENOM" id="CLU_016785_9_1_1"/>
<reference evidence="4" key="1">
    <citation type="journal article" date="2002" name="Science">
        <title>The draft genome of Ciona intestinalis: insights into chordate and vertebrate origins.</title>
        <authorList>
            <person name="Dehal P."/>
            <person name="Satou Y."/>
            <person name="Campbell R.K."/>
            <person name="Chapman J."/>
            <person name="Degnan B."/>
            <person name="De Tomaso A."/>
            <person name="Davidson B."/>
            <person name="Di Gregorio A."/>
            <person name="Gelpke M."/>
            <person name="Goodstein D.M."/>
            <person name="Harafuji N."/>
            <person name="Hastings K.E."/>
            <person name="Ho I."/>
            <person name="Hotta K."/>
            <person name="Huang W."/>
            <person name="Kawashima T."/>
            <person name="Lemaire P."/>
            <person name="Martinez D."/>
            <person name="Meinertzhagen I.A."/>
            <person name="Necula S."/>
            <person name="Nonaka M."/>
            <person name="Putnam N."/>
            <person name="Rash S."/>
            <person name="Saiga H."/>
            <person name="Satake M."/>
            <person name="Terry A."/>
            <person name="Yamada L."/>
            <person name="Wang H.G."/>
            <person name="Awazu S."/>
            <person name="Azumi K."/>
            <person name="Boore J."/>
            <person name="Branno M."/>
            <person name="Chin-Bow S."/>
            <person name="DeSantis R."/>
            <person name="Doyle S."/>
            <person name="Francino P."/>
            <person name="Keys D.N."/>
            <person name="Haga S."/>
            <person name="Hayashi H."/>
            <person name="Hino K."/>
            <person name="Imai K.S."/>
            <person name="Inaba K."/>
            <person name="Kano S."/>
            <person name="Kobayashi K."/>
            <person name="Kobayashi M."/>
            <person name="Lee B.I."/>
            <person name="Makabe K.W."/>
            <person name="Manohar C."/>
            <person name="Matassi G."/>
            <person name="Medina M."/>
            <person name="Mochizuki Y."/>
            <person name="Mount S."/>
            <person name="Morishita T."/>
            <person name="Miura S."/>
            <person name="Nakayama A."/>
            <person name="Nishizaka S."/>
            <person name="Nomoto H."/>
            <person name="Ohta F."/>
            <person name="Oishi K."/>
            <person name="Rigoutsos I."/>
            <person name="Sano M."/>
            <person name="Sasaki A."/>
            <person name="Sasakura Y."/>
            <person name="Shoguchi E."/>
            <person name="Shin-i T."/>
            <person name="Spagnuolo A."/>
            <person name="Stainier D."/>
            <person name="Suzuki M.M."/>
            <person name="Tassy O."/>
            <person name="Takatori N."/>
            <person name="Tokuoka M."/>
            <person name="Yagi K."/>
            <person name="Yoshizaki F."/>
            <person name="Wada S."/>
            <person name="Zhang C."/>
            <person name="Hyatt P.D."/>
            <person name="Larimer F."/>
            <person name="Detter C."/>
            <person name="Doggett N."/>
            <person name="Glavina T."/>
            <person name="Hawkins T."/>
            <person name="Richardson P."/>
            <person name="Lucas S."/>
            <person name="Kohara Y."/>
            <person name="Levine M."/>
            <person name="Satoh N."/>
            <person name="Rokhsar D.S."/>
        </authorList>
    </citation>
    <scope>NUCLEOTIDE SEQUENCE [LARGE SCALE GENOMIC DNA]</scope>
</reference>
<sequence length="201" mass="23159">MSWVTVLVLLVALYGCAVYGYEYEGRFDSLNPPPGHLMPLGWHTHPIHVETRLHVPSPEEFYTRYTSKSVPVVFKGAAVTFPAFQKWTDDYLRKYGDWKVVVEDGKKEDMSRPTYQMSLNTWLNGYIGNDTYLVQDIVPPNPMTKEIPIPRCLQCGGFQNSIETAIMWFSSGGTKSRFHPEQVDNFECMFSGWKEYILIDK</sequence>
<dbReference type="Ensembl" id="ENSCINT00000018591.3">
    <property type="protein sequence ID" value="ENSCINP00000018591.3"/>
    <property type="gene ID" value="ENSCING00000009151.3"/>
</dbReference>
<dbReference type="GO" id="GO:0016706">
    <property type="term" value="F:2-oxoglutarate-dependent dioxygenase activity"/>
    <property type="evidence" value="ECO:0000318"/>
    <property type="project" value="GO_Central"/>
</dbReference>